<evidence type="ECO:0000256" key="1">
    <source>
        <dbReference type="SAM" id="Phobius"/>
    </source>
</evidence>
<dbReference type="AlphaFoldDB" id="G0TWN9"/>
<organism evidence="2">
    <name type="scientific">Trypanosoma vivax (strain Y486)</name>
    <dbReference type="NCBI Taxonomy" id="1055687"/>
    <lineage>
        <taxon>Eukaryota</taxon>
        <taxon>Discoba</taxon>
        <taxon>Euglenozoa</taxon>
        <taxon>Kinetoplastea</taxon>
        <taxon>Metakinetoplastina</taxon>
        <taxon>Trypanosomatida</taxon>
        <taxon>Trypanosomatidae</taxon>
        <taxon>Trypanosoma</taxon>
        <taxon>Duttonella</taxon>
    </lineage>
</organism>
<proteinExistence type="predicted"/>
<dbReference type="EMBL" id="HE573022">
    <property type="protein sequence ID" value="CCC48377.1"/>
    <property type="molecule type" value="Genomic_DNA"/>
</dbReference>
<protein>
    <submittedName>
        <fullName evidence="2">Uncharacterized protein</fullName>
    </submittedName>
</protein>
<dbReference type="VEuPathDB" id="TriTrypDB:TvY486_0601680"/>
<keyword evidence="1" id="KW-1133">Transmembrane helix</keyword>
<accession>G0TWN9</accession>
<reference evidence="2" key="1">
    <citation type="journal article" date="2012" name="Proc. Natl. Acad. Sci. U.S.A.">
        <title>Antigenic diversity is generated by distinct evolutionary mechanisms in African trypanosome species.</title>
        <authorList>
            <person name="Jackson A.P."/>
            <person name="Berry A."/>
            <person name="Aslett M."/>
            <person name="Allison H.C."/>
            <person name="Burton P."/>
            <person name="Vavrova-Anderson J."/>
            <person name="Brown R."/>
            <person name="Browne H."/>
            <person name="Corton N."/>
            <person name="Hauser H."/>
            <person name="Gamble J."/>
            <person name="Gilderthorp R."/>
            <person name="Marcello L."/>
            <person name="McQuillan J."/>
            <person name="Otto T.D."/>
            <person name="Quail M.A."/>
            <person name="Sanders M.J."/>
            <person name="van Tonder A."/>
            <person name="Ginger M.L."/>
            <person name="Field M.C."/>
            <person name="Barry J.D."/>
            <person name="Hertz-Fowler C."/>
            <person name="Berriman M."/>
        </authorList>
    </citation>
    <scope>NUCLEOTIDE SEQUENCE</scope>
    <source>
        <strain evidence="2">Y486</strain>
    </source>
</reference>
<name>G0TWN9_TRYVY</name>
<feature type="transmembrane region" description="Helical" evidence="1">
    <location>
        <begin position="73"/>
        <end position="98"/>
    </location>
</feature>
<gene>
    <name evidence="2" type="ORF">TVY486_0601680</name>
</gene>
<keyword evidence="1" id="KW-0472">Membrane</keyword>
<sequence>MLFFCYRNGTLDVRHPFVVRKLHTRYVRVNDRQRRMTFSSLFPVYRLHIVAQTLKTSHTVLVAATMNCCFSHFFIIIFIYLFACLLLLIYILLVTSYFSHS</sequence>
<keyword evidence="1" id="KW-0812">Transmembrane</keyword>
<evidence type="ECO:0000313" key="2">
    <source>
        <dbReference type="EMBL" id="CCC48377.1"/>
    </source>
</evidence>